<name>A0ACC1IMU9_9FUNG</name>
<dbReference type="EMBL" id="JANBPG010000367">
    <property type="protein sequence ID" value="KAJ1897100.1"/>
    <property type="molecule type" value="Genomic_DNA"/>
</dbReference>
<gene>
    <name evidence="1" type="primary">NAN1_1</name>
    <name evidence="1" type="ORF">LPJ66_003587</name>
</gene>
<evidence type="ECO:0000313" key="2">
    <source>
        <dbReference type="Proteomes" id="UP001150581"/>
    </source>
</evidence>
<organism evidence="1 2">
    <name type="scientific">Kickxella alabastrina</name>
    <dbReference type="NCBI Taxonomy" id="61397"/>
    <lineage>
        <taxon>Eukaryota</taxon>
        <taxon>Fungi</taxon>
        <taxon>Fungi incertae sedis</taxon>
        <taxon>Zoopagomycota</taxon>
        <taxon>Kickxellomycotina</taxon>
        <taxon>Kickxellomycetes</taxon>
        <taxon>Kickxellales</taxon>
        <taxon>Kickxellaceae</taxon>
        <taxon>Kickxella</taxon>
    </lineage>
</organism>
<dbReference type="Proteomes" id="UP001150581">
    <property type="component" value="Unassembled WGS sequence"/>
</dbReference>
<comment type="caution">
    <text evidence="1">The sequence shown here is derived from an EMBL/GenBank/DDBJ whole genome shotgun (WGS) entry which is preliminary data.</text>
</comment>
<sequence>MATKEAKSLKKDSGAASAPAKQKTKKTTKAPKENTSEAVKQKSTKSSNISSAPAATGTATTKTSTKKRPPKLVIQHGHSDSEGEGETSLHPMTPMTPMVQSAIAVQDTEAYRGIELKLVSGGLLTNDSVVFSSDSALFYVAKDDAVAVYNVQNGEMVQNFSMERSGTGYQPTAVHAIVAGEARRVYTFSADARARLWDADSGAMVSEWDLGEAAVFASADPARAGAFYCAVRRGPKAVARQGNDKVKYAICHVVLGEGEAATVRELFVASGALGLVVRPGGGWVAAYSKFRVFLAQIKPSGAVVQHKWRMSERLSALAFHPTEPVLAVGDWRGRIMHWFCVDGDAVASEDRSIVRRPLHWHAHKVNAVVFGSDGRLMLSGGEEGVLVLWQMGSDTREFLPRLGSDILGIAVSPDQMMYALTLRDNTVRVVSALDRSMVSTLQGLKFAQRGQAAGLAMQNGSPERLRLARRLEPDAFTTGLVVHPATHALVLNGEPGHLQVFNHATDRHLACIEVAAFNRISGSNAEQQQPHVDIVQFSSDGVWMATADSRGADSPHGPSALVETYLKFWRLDSSDQSYKLVTRVDAPHARGVRALAFRPAPRRAHGRGDGLLCVSTGRDGAFRVWELETRQGAPGAEDHYVWSCRSTSRFRGLQPSGAAFSADGSTLAVAFGGVVTLWDADTCAAPVFALVASAATPDLAGVAFIGSSNYVAAWSDNRLDVWNMLTGSVWWTLAMPLQSVYAHPRASLLAVAANQIPGQSIASIMVLDPQSPVPLVTLQHSGGVEAIALAPAATSGKSGRSHPDTERGLLRPDPLQNNSLVVLTPTGLLNVYGAESDDEAIARAMDAAPATSVSTAAVPMQSSAFASIFGTQNKPTADSVVPLVSANPHVRSAMRLVRSAVQSAYTNAPHHVLPPVSALYDQFVKAHLAPRVDIALEDTAAEEDQTTSDSNKMDISSDDDMAAQSVPSVDIETSFSLGFTKSLCSGFASKAH</sequence>
<evidence type="ECO:0000313" key="1">
    <source>
        <dbReference type="EMBL" id="KAJ1897100.1"/>
    </source>
</evidence>
<proteinExistence type="predicted"/>
<protein>
    <submittedName>
        <fullName evidence="1">NET1-associated nuclear protein 1</fullName>
    </submittedName>
</protein>
<reference evidence="1" key="1">
    <citation type="submission" date="2022-07" db="EMBL/GenBank/DDBJ databases">
        <title>Phylogenomic reconstructions and comparative analyses of Kickxellomycotina fungi.</title>
        <authorList>
            <person name="Reynolds N.K."/>
            <person name="Stajich J.E."/>
            <person name="Barry K."/>
            <person name="Grigoriev I.V."/>
            <person name="Crous P."/>
            <person name="Smith M.E."/>
        </authorList>
    </citation>
    <scope>NUCLEOTIDE SEQUENCE</scope>
    <source>
        <strain evidence="1">Benny 63K</strain>
    </source>
</reference>
<accession>A0ACC1IMU9</accession>
<keyword evidence="2" id="KW-1185">Reference proteome</keyword>